<dbReference type="RefSeq" id="WP_088873655.1">
    <property type="nucleotide sequence ID" value="NZ_CP022111.1"/>
</dbReference>
<evidence type="ECO:0000313" key="6">
    <source>
        <dbReference type="EMBL" id="ASG23127.1"/>
    </source>
</evidence>
<feature type="domain" description="Phosphoadenosine phosphosulphate reductase" evidence="5">
    <location>
        <begin position="36"/>
        <end position="203"/>
    </location>
</feature>
<gene>
    <name evidence="4" type="primary">cysH</name>
    <name evidence="6" type="ORF">Y958_19965</name>
</gene>
<dbReference type="Pfam" id="PF01507">
    <property type="entry name" value="PAPS_reduct"/>
    <property type="match status" value="1"/>
</dbReference>
<proteinExistence type="inferred from homology"/>
<dbReference type="InterPro" id="IPR002500">
    <property type="entry name" value="PAPS_reduct_dom"/>
</dbReference>
<feature type="binding site" evidence="4">
    <location>
        <position position="117"/>
    </location>
    <ligand>
        <name>[4Fe-4S] cluster</name>
        <dbReference type="ChEBI" id="CHEBI:49883"/>
    </ligand>
</feature>
<keyword evidence="7" id="KW-1185">Reference proteome</keyword>
<dbReference type="EMBL" id="CP022111">
    <property type="protein sequence ID" value="ASG23127.1"/>
    <property type="molecule type" value="Genomic_DNA"/>
</dbReference>
<comment type="subcellular location">
    <subcellularLocation>
        <location evidence="4">Cytoplasm</location>
    </subcellularLocation>
</comment>
<dbReference type="KEGG" id="nao:Y958_19965"/>
<dbReference type="NCBIfam" id="NF002537">
    <property type="entry name" value="PRK02090.1"/>
    <property type="match status" value="1"/>
</dbReference>
<evidence type="ECO:0000256" key="2">
    <source>
        <dbReference type="ARBA" id="ARBA00023002"/>
    </source>
</evidence>
<comment type="pathway">
    <text evidence="3 4">Sulfur metabolism; hydrogen sulfide biosynthesis; sulfite from sulfate.</text>
</comment>
<dbReference type="Gene3D" id="3.40.50.620">
    <property type="entry name" value="HUPs"/>
    <property type="match status" value="1"/>
</dbReference>
<protein>
    <recommendedName>
        <fullName evidence="4">Adenosine 5'-phosphosulfate reductase</fullName>
        <shortName evidence="4">APS reductase</shortName>
        <ecNumber evidence="4">1.8.4.10</ecNumber>
    </recommendedName>
    <alternativeName>
        <fullName evidence="4">5'-adenylylsulfate reductase</fullName>
    </alternativeName>
    <alternativeName>
        <fullName evidence="4">Thioredoxin-dependent 5'-adenylylsulfate reductase</fullName>
    </alternativeName>
</protein>
<feature type="binding site" evidence="4">
    <location>
        <position position="118"/>
    </location>
    <ligand>
        <name>[4Fe-4S] cluster</name>
        <dbReference type="ChEBI" id="CHEBI:49883"/>
    </ligand>
</feature>
<sequence length="238" mass="25935">MTATGDRAADLARTYAGLTGPALLEPLLTRELKGEIALVSSFGAESAVLLHMVAEIDPATPVLFLNTGKLFGETLRYRRELVARLGLTDAREIKPLPEDVAARDADGLLWRTNPDACCRFRKVEPLNRALEGFSAWITGRKRFQASTRADLVTIEAAEGRLKVNPLADWDRDDLVAYLDRHDLPRHPLEADGYLSIGCMPCTDRVAPGDDVRSGRWSGMGKTECGIHLPLSAVAAPSS</sequence>
<evidence type="ECO:0000256" key="3">
    <source>
        <dbReference type="ARBA" id="ARBA00024327"/>
    </source>
</evidence>
<keyword evidence="4" id="KW-0411">Iron-sulfur</keyword>
<accession>A0A248JWN1</accession>
<keyword evidence="4" id="KW-0963">Cytoplasm</keyword>
<reference evidence="6 7" key="1">
    <citation type="submission" date="2017-06" db="EMBL/GenBank/DDBJ databases">
        <title>Complete genome sequence of Nitrospirillum amazonense strain CBAmC, an endophytic nitrogen-fixing and plant growth-promoting bacterium, isolated from sugarcane.</title>
        <authorList>
            <person name="Schwab S."/>
            <person name="dos Santos Teixeira K.R."/>
            <person name="Simoes Araujo J.L."/>
            <person name="Soares Vidal M."/>
            <person name="Borges de Freitas H.R."/>
            <person name="Rivello Crivelaro A.L."/>
            <person name="Bueno de Camargo Nunes A."/>
            <person name="dos Santos C.M."/>
            <person name="Palmeira da Silva Rosa D."/>
            <person name="da Silva Padilha D."/>
            <person name="da Silva E."/>
            <person name="Araujo Terra L."/>
            <person name="Soares Mendes V."/>
            <person name="Farinelli L."/>
            <person name="Magalhaes Cruz L."/>
            <person name="Baldani J.I."/>
        </authorList>
    </citation>
    <scope>NUCLEOTIDE SEQUENCE [LARGE SCALE GENOMIC DNA]</scope>
    <source>
        <strain evidence="6 7">CBAmC</strain>
    </source>
</reference>
<feature type="active site" description="Nucleophile; cysteine thiosulfonate intermediate" evidence="4">
    <location>
        <position position="224"/>
    </location>
</feature>
<dbReference type="GO" id="GO:0043866">
    <property type="term" value="F:adenylyl-sulfate reductase (thioredoxin) activity"/>
    <property type="evidence" value="ECO:0007669"/>
    <property type="project" value="UniProtKB-EC"/>
</dbReference>
<dbReference type="CDD" id="cd23945">
    <property type="entry name" value="PAPS_reductase"/>
    <property type="match status" value="1"/>
</dbReference>
<dbReference type="PIRSF" id="PIRSF000857">
    <property type="entry name" value="PAPS_reductase"/>
    <property type="match status" value="1"/>
</dbReference>
<dbReference type="SUPFAM" id="SSF52402">
    <property type="entry name" value="Adenine nucleotide alpha hydrolases-like"/>
    <property type="match status" value="1"/>
</dbReference>
<dbReference type="EC" id="1.8.4.10" evidence="4"/>
<organism evidence="6 7">
    <name type="scientific">Nitrospirillum viridazoti CBAmc</name>
    <dbReference type="NCBI Taxonomy" id="1441467"/>
    <lineage>
        <taxon>Bacteria</taxon>
        <taxon>Pseudomonadati</taxon>
        <taxon>Pseudomonadota</taxon>
        <taxon>Alphaproteobacteria</taxon>
        <taxon>Rhodospirillales</taxon>
        <taxon>Azospirillaceae</taxon>
        <taxon>Nitrospirillum</taxon>
        <taxon>Nitrospirillum viridazoti</taxon>
    </lineage>
</organism>
<evidence type="ECO:0000256" key="4">
    <source>
        <dbReference type="HAMAP-Rule" id="MF_00063"/>
    </source>
</evidence>
<evidence type="ECO:0000256" key="1">
    <source>
        <dbReference type="ARBA" id="ARBA00009732"/>
    </source>
</evidence>
<dbReference type="GO" id="GO:0051539">
    <property type="term" value="F:4 iron, 4 sulfur cluster binding"/>
    <property type="evidence" value="ECO:0007669"/>
    <property type="project" value="UniProtKB-UniRule"/>
</dbReference>
<dbReference type="GO" id="GO:0004604">
    <property type="term" value="F:phosphoadenylyl-sulfate reductase (thioredoxin) activity"/>
    <property type="evidence" value="ECO:0007669"/>
    <property type="project" value="UniProtKB-UniRule"/>
</dbReference>
<evidence type="ECO:0000313" key="7">
    <source>
        <dbReference type="Proteomes" id="UP000197153"/>
    </source>
</evidence>
<dbReference type="PANTHER" id="PTHR46509">
    <property type="entry name" value="PHOSPHOADENOSINE PHOSPHOSULFATE REDUCTASE"/>
    <property type="match status" value="1"/>
</dbReference>
<keyword evidence="4" id="KW-0479">Metal-binding</keyword>
<feature type="binding site" evidence="4">
    <location>
        <position position="201"/>
    </location>
    <ligand>
        <name>[4Fe-4S] cluster</name>
        <dbReference type="ChEBI" id="CHEBI:49883"/>
    </ligand>
</feature>
<dbReference type="Proteomes" id="UP000197153">
    <property type="component" value="Chromosome 2"/>
</dbReference>
<comment type="cofactor">
    <cofactor evidence="4">
        <name>[4Fe-4S] cluster</name>
        <dbReference type="ChEBI" id="CHEBI:49883"/>
    </cofactor>
    <text evidence="4">Binds 1 [4Fe-4S] cluster per subunit.</text>
</comment>
<dbReference type="NCBIfam" id="TIGR00434">
    <property type="entry name" value="cysH"/>
    <property type="match status" value="1"/>
</dbReference>
<evidence type="ECO:0000259" key="5">
    <source>
        <dbReference type="Pfam" id="PF01507"/>
    </source>
</evidence>
<keyword evidence="2 4" id="KW-0560">Oxidoreductase</keyword>
<dbReference type="GO" id="GO:0005737">
    <property type="term" value="C:cytoplasm"/>
    <property type="evidence" value="ECO:0007669"/>
    <property type="project" value="UniProtKB-SubCell"/>
</dbReference>
<dbReference type="GO" id="GO:0070814">
    <property type="term" value="P:hydrogen sulfide biosynthetic process"/>
    <property type="evidence" value="ECO:0007669"/>
    <property type="project" value="UniProtKB-UniRule"/>
</dbReference>
<comment type="similarity">
    <text evidence="1 4">Belongs to the PAPS reductase family. CysH subfamily.</text>
</comment>
<dbReference type="HAMAP" id="MF_00063">
    <property type="entry name" value="CysH"/>
    <property type="match status" value="1"/>
</dbReference>
<comment type="function">
    <text evidence="4">Catalyzes the formation of sulfite from adenosine 5'-phosphosulfate (APS) using thioredoxin as an electron donor.</text>
</comment>
<feature type="binding site" evidence="4">
    <location>
        <position position="198"/>
    </location>
    <ligand>
        <name>[4Fe-4S] cluster</name>
        <dbReference type="ChEBI" id="CHEBI:49883"/>
    </ligand>
</feature>
<dbReference type="InterPro" id="IPR004511">
    <property type="entry name" value="PAPS/APS_Rdtase"/>
</dbReference>
<dbReference type="InterPro" id="IPR014729">
    <property type="entry name" value="Rossmann-like_a/b/a_fold"/>
</dbReference>
<dbReference type="GO" id="GO:0046872">
    <property type="term" value="F:metal ion binding"/>
    <property type="evidence" value="ECO:0007669"/>
    <property type="project" value="UniProtKB-KW"/>
</dbReference>
<dbReference type="AlphaFoldDB" id="A0A248JWN1"/>
<dbReference type="GO" id="GO:0019379">
    <property type="term" value="P:sulfate assimilation, phosphoadenylyl sulfate reduction by phosphoadenylyl-sulfate reductase (thioredoxin)"/>
    <property type="evidence" value="ECO:0007669"/>
    <property type="project" value="UniProtKB-UniRule"/>
</dbReference>
<keyword evidence="4" id="KW-0408">Iron</keyword>
<comment type="catalytic activity">
    <reaction evidence="4">
        <text>[thioredoxin]-disulfide + sulfite + AMP + 2 H(+) = adenosine 5'-phosphosulfate + [thioredoxin]-dithiol</text>
        <dbReference type="Rhea" id="RHEA:21976"/>
        <dbReference type="Rhea" id="RHEA-COMP:10698"/>
        <dbReference type="Rhea" id="RHEA-COMP:10700"/>
        <dbReference type="ChEBI" id="CHEBI:15378"/>
        <dbReference type="ChEBI" id="CHEBI:17359"/>
        <dbReference type="ChEBI" id="CHEBI:29950"/>
        <dbReference type="ChEBI" id="CHEBI:50058"/>
        <dbReference type="ChEBI" id="CHEBI:58243"/>
        <dbReference type="ChEBI" id="CHEBI:456215"/>
        <dbReference type="EC" id="1.8.4.10"/>
    </reaction>
</comment>
<name>A0A248JWN1_9PROT</name>
<dbReference type="PANTHER" id="PTHR46509:SF1">
    <property type="entry name" value="PHOSPHOADENOSINE PHOSPHOSULFATE REDUCTASE"/>
    <property type="match status" value="1"/>
</dbReference>